<name>A0A7S3V7F6_9STRA</name>
<dbReference type="InterPro" id="IPR011990">
    <property type="entry name" value="TPR-like_helical_dom_sf"/>
</dbReference>
<organism evidence="1">
    <name type="scientific">Chaetoceros debilis</name>
    <dbReference type="NCBI Taxonomy" id="122233"/>
    <lineage>
        <taxon>Eukaryota</taxon>
        <taxon>Sar</taxon>
        <taxon>Stramenopiles</taxon>
        <taxon>Ochrophyta</taxon>
        <taxon>Bacillariophyta</taxon>
        <taxon>Coscinodiscophyceae</taxon>
        <taxon>Chaetocerotophycidae</taxon>
        <taxon>Chaetocerotales</taxon>
        <taxon>Chaetocerotaceae</taxon>
        <taxon>Chaetoceros</taxon>
    </lineage>
</organism>
<evidence type="ECO:0008006" key="2">
    <source>
        <dbReference type="Google" id="ProtNLM"/>
    </source>
</evidence>
<gene>
    <name evidence="1" type="ORF">CDEB00056_LOCUS6627</name>
</gene>
<dbReference type="AlphaFoldDB" id="A0A7S3V7F6"/>
<dbReference type="EMBL" id="HBIO01008658">
    <property type="protein sequence ID" value="CAE0461786.1"/>
    <property type="molecule type" value="Transcribed_RNA"/>
</dbReference>
<accession>A0A7S3V7F6</accession>
<sequence>MSSLTRTTLRHMSRRRARAVWGETNNGSFSTLPQVYNGSTGQELPAEILQSEICSKDVKLHLVQTLENVVRAQKDLSNLKVIAMESFETDLTKGEEEKGQEYDAISVIEWKDALIEAVEIHDPELSMDIFHSAPENVDDHLDSSFLHIFCNLMYLLLQKKGDADCTYNALHVMRKFQEVYSKVEEHEPETLAQGNLKNARFRALALYSKVLSKAHREDMHLTKFTTMVEEASIAISHTSDVHLQHKFYPTVMKLLLNQKKVTSSTRLYSLTKTIWDNAAFSFRGTYIGPDSEECDPSILSHYETVLQVSTFRKQAELPFTYFLQLLTMAGGHPSRDVAMKIVQNGYPYKRVETTRDLLKTILRLHKANDEFQPDYKIDLGTLQHLTAIPARKGSSQIMTLLWQLIDRVASSDNPSYSPSQGLLENFTVSFASSNKKEDELVFKMLADFEDQGYEASRVFLKSISQSMRTRATIGRLNNALHILQNNVSDGSQGHFPYADYGESDESPLRPTAAAMNCVMSAFADLGLVDRTCFVFQKFEEFQLEPDENTFLFMMEALAMNLTTAIPPTRRGSSSVQTNGEDDWITFQVETADVLFEEAIERGMHANKNMCYSYVQVLLATGRCEKAKTLLEDTVLNAEKIGEKAEIDIRPFSLVAIDFAKQGDFDQVEYVLNLAQVAGFKKGFQSHVSSRIDRLKEGSANS</sequence>
<evidence type="ECO:0000313" key="1">
    <source>
        <dbReference type="EMBL" id="CAE0461786.1"/>
    </source>
</evidence>
<reference evidence="1" key="1">
    <citation type="submission" date="2021-01" db="EMBL/GenBank/DDBJ databases">
        <authorList>
            <person name="Corre E."/>
            <person name="Pelletier E."/>
            <person name="Niang G."/>
            <person name="Scheremetjew M."/>
            <person name="Finn R."/>
            <person name="Kale V."/>
            <person name="Holt S."/>
            <person name="Cochrane G."/>
            <person name="Meng A."/>
            <person name="Brown T."/>
            <person name="Cohen L."/>
        </authorList>
    </citation>
    <scope>NUCLEOTIDE SEQUENCE</scope>
    <source>
        <strain evidence="1">MM31A-1</strain>
    </source>
</reference>
<proteinExistence type="predicted"/>
<protein>
    <recommendedName>
        <fullName evidence="2">Pentacotripeptide-repeat region of PRORP domain-containing protein</fullName>
    </recommendedName>
</protein>
<dbReference type="Gene3D" id="1.25.40.10">
    <property type="entry name" value="Tetratricopeptide repeat domain"/>
    <property type="match status" value="1"/>
</dbReference>